<dbReference type="OrthoDB" id="853657at2"/>
<sequence length="217" mass="24641">MKNTILILSLISIISCKKQEVKDAQNTSNDSLTTQKVSGDVKDTTGKTIDDIKKEYSETSALLASKKLDSTHFNYVCEDGMSGDVIFYYQDKNLKAVKNIYSEYSHFSSVTEYYVDKENVYFILKQDTSWNFDINAPKKADGNAETKDDITESRIYLANSKPIQCLEKKYSIRSAGNNPDPNKIENKEVKCDISKLMTTYESIIKNKDKKGKVNQCL</sequence>
<dbReference type="AlphaFoldDB" id="A0A1I0PUE3"/>
<protein>
    <recommendedName>
        <fullName evidence="3">Lipoprotein</fullName>
    </recommendedName>
</protein>
<reference evidence="2" key="1">
    <citation type="submission" date="2016-10" db="EMBL/GenBank/DDBJ databases">
        <authorList>
            <person name="Varghese N."/>
            <person name="Submissions S."/>
        </authorList>
    </citation>
    <scope>NUCLEOTIDE SEQUENCE [LARGE SCALE GENOMIC DNA]</scope>
    <source>
        <strain evidence="2">DSM 17724</strain>
    </source>
</reference>
<dbReference type="RefSeq" id="WP_089791302.1">
    <property type="nucleotide sequence ID" value="NZ_FOIU01000001.1"/>
</dbReference>
<accession>A0A1I0PUE3</accession>
<organism evidence="1 2">
    <name type="scientific">Chryseobacterium wanjuense</name>
    <dbReference type="NCBI Taxonomy" id="356305"/>
    <lineage>
        <taxon>Bacteria</taxon>
        <taxon>Pseudomonadati</taxon>
        <taxon>Bacteroidota</taxon>
        <taxon>Flavobacteriia</taxon>
        <taxon>Flavobacteriales</taxon>
        <taxon>Weeksellaceae</taxon>
        <taxon>Chryseobacterium group</taxon>
        <taxon>Chryseobacterium</taxon>
    </lineage>
</organism>
<evidence type="ECO:0008006" key="3">
    <source>
        <dbReference type="Google" id="ProtNLM"/>
    </source>
</evidence>
<gene>
    <name evidence="1" type="ORF">SAMN05421841_1429</name>
</gene>
<dbReference type="EMBL" id="FOIU01000001">
    <property type="protein sequence ID" value="SEW18063.1"/>
    <property type="molecule type" value="Genomic_DNA"/>
</dbReference>
<name>A0A1I0PUE3_9FLAO</name>
<evidence type="ECO:0000313" key="2">
    <source>
        <dbReference type="Proteomes" id="UP000199469"/>
    </source>
</evidence>
<keyword evidence="2" id="KW-1185">Reference proteome</keyword>
<dbReference type="PROSITE" id="PS51257">
    <property type="entry name" value="PROKAR_LIPOPROTEIN"/>
    <property type="match status" value="1"/>
</dbReference>
<evidence type="ECO:0000313" key="1">
    <source>
        <dbReference type="EMBL" id="SEW18063.1"/>
    </source>
</evidence>
<dbReference type="Proteomes" id="UP000199469">
    <property type="component" value="Unassembled WGS sequence"/>
</dbReference>
<proteinExistence type="predicted"/>